<dbReference type="EMBL" id="JAVHJS010000021">
    <property type="protein sequence ID" value="KAK2823137.1"/>
    <property type="molecule type" value="Genomic_DNA"/>
</dbReference>
<sequence>MTPESRIHRSRHVVQALTDTELFQIFPLRPQYTITTLALTRCERKPKAKQPSGTNKTGLLPPTLVRILQQERDKSSAVIYTTALLHIPPAGLD</sequence>
<comment type="caution">
    <text evidence="1">The sequence shown here is derived from an EMBL/GenBank/DDBJ whole genome shotgun (WGS) entry which is preliminary data.</text>
</comment>
<accession>A0AA88LSC1</accession>
<organism evidence="1 2">
    <name type="scientific">Tachysurus vachellii</name>
    <name type="common">Darkbarbel catfish</name>
    <name type="synonym">Pelteobagrus vachellii</name>
    <dbReference type="NCBI Taxonomy" id="175792"/>
    <lineage>
        <taxon>Eukaryota</taxon>
        <taxon>Metazoa</taxon>
        <taxon>Chordata</taxon>
        <taxon>Craniata</taxon>
        <taxon>Vertebrata</taxon>
        <taxon>Euteleostomi</taxon>
        <taxon>Actinopterygii</taxon>
        <taxon>Neopterygii</taxon>
        <taxon>Teleostei</taxon>
        <taxon>Ostariophysi</taxon>
        <taxon>Siluriformes</taxon>
        <taxon>Bagridae</taxon>
        <taxon>Tachysurus</taxon>
    </lineage>
</organism>
<proteinExistence type="predicted"/>
<evidence type="ECO:0000313" key="1">
    <source>
        <dbReference type="EMBL" id="KAK2823137.1"/>
    </source>
</evidence>
<reference evidence="1" key="1">
    <citation type="submission" date="2023-08" db="EMBL/GenBank/DDBJ databases">
        <title>Pelteobagrus vachellii genome.</title>
        <authorList>
            <person name="Liu H."/>
        </authorList>
    </citation>
    <scope>NUCLEOTIDE SEQUENCE</scope>
    <source>
        <strain evidence="1">PRFRI_2022a</strain>
        <tissue evidence="1">Muscle</tissue>
    </source>
</reference>
<dbReference type="AlphaFoldDB" id="A0AA88LSC1"/>
<protein>
    <submittedName>
        <fullName evidence="1">Uncharacterized protein</fullName>
    </submittedName>
</protein>
<evidence type="ECO:0000313" key="2">
    <source>
        <dbReference type="Proteomes" id="UP001187315"/>
    </source>
</evidence>
<dbReference type="Proteomes" id="UP001187315">
    <property type="component" value="Unassembled WGS sequence"/>
</dbReference>
<name>A0AA88LSC1_TACVA</name>
<keyword evidence="2" id="KW-1185">Reference proteome</keyword>
<gene>
    <name evidence="1" type="ORF">Q7C36_019737</name>
</gene>